<organism evidence="1 2">
    <name type="scientific">Cryptosporidium xiaoi</name>
    <dbReference type="NCBI Taxonomy" id="659607"/>
    <lineage>
        <taxon>Eukaryota</taxon>
        <taxon>Sar</taxon>
        <taxon>Alveolata</taxon>
        <taxon>Apicomplexa</taxon>
        <taxon>Conoidasida</taxon>
        <taxon>Coccidia</taxon>
        <taxon>Eucoccidiorida</taxon>
        <taxon>Eimeriorina</taxon>
        <taxon>Cryptosporidiidae</taxon>
        <taxon>Cryptosporidium</taxon>
    </lineage>
</organism>
<evidence type="ECO:0000313" key="1">
    <source>
        <dbReference type="EMBL" id="KAK6589368.1"/>
    </source>
</evidence>
<dbReference type="Proteomes" id="UP001311799">
    <property type="component" value="Unassembled WGS sequence"/>
</dbReference>
<proteinExistence type="predicted"/>
<dbReference type="EMBL" id="JAWDEY010000013">
    <property type="protein sequence ID" value="KAK6589368.1"/>
    <property type="molecule type" value="Genomic_DNA"/>
</dbReference>
<name>A0AAV9XXP6_9CRYT</name>
<comment type="caution">
    <text evidence="1">The sequence shown here is derived from an EMBL/GenBank/DDBJ whole genome shotgun (WGS) entry which is preliminary data.</text>
</comment>
<gene>
    <name evidence="1" type="ORF">RS030_213377</name>
</gene>
<evidence type="ECO:0000313" key="2">
    <source>
        <dbReference type="Proteomes" id="UP001311799"/>
    </source>
</evidence>
<protein>
    <submittedName>
        <fullName evidence="1">Uncharacterized protein</fullName>
    </submittedName>
</protein>
<keyword evidence="2" id="KW-1185">Reference proteome</keyword>
<sequence>MKSLREILIDRFIYTFSLIFQGHLEENLYFSKLEIQTAVEIIEHKKEVCSRKHLGVLTLILVSFENEKFNRKKLFGLLGGIIMDNTLSNREAECFQLLCEIIELFLKFLIENCKNDINTQIYERKLGFGYVESNIILKKYIFLIQHFLSSTFDTLFSNVNIDLVDNDIFCSYCANVINELDFFLKNLIIFITVCPVDFIDLKKICDNEHNLESSIQVHFDQNLLHMLVSSTIKIMNIMIKYCKTEKIADFLGSYTLEKYKSSHEKVIGKIVYFLILELLSESNVIILNKELIISLGIYLSFFFIINSCSFSLFSNSSIYFDFKSISTKVENFNINNKFSRVGFISFCRGIVISRPLFINPLGTTSVNAGTFDKHFFSYTFIYFKDVLDNYYSNDHCLLAIQSINSWVSIIIKELNALNNKAVLLDSCFNTYITSIYNILFSFLNQNVNYYLKSIIQLLEEFVELILTLDCYLEGNDLFELNSNPLNWLIKSVLSNNWNNVKHKYFFLERILNRIVILYKNKSIDYLEFGKLSSLHNFRFCADDKNELEMINDTETNLLFCLLYSLSVQSISSSAYNLIVTWYKLYDLPFYYKNNVHVSKNRYGFLDFLLFSTVNIITDNFKFDDCNIITDEIKYTIFKKVLKIFKVSNRKYYKEKLIFIFHLINNRFCMHGISREHNSNLNPFLLVILPELKKNNFLFWQNCIDADCHTTNLNLVVLDIPCNKVLINGSHLVEHISSFNSEMISSILELASLKTSVNDNKINIENLNLINELELLFAIIININTIGIQRGIFTKLMIIVEEKFASSKKVLLRSNLLVEVKEKVCNLLRKIFNFVFTSLGLHISYDKTDFFLRILCQFIEVFYKEDMFTSLFEELTYHNSKLDFSNTIVSRLQTLLFSTSVNTRDFIIEMILKNQRFRNMFCDFHFNQYNYEFEIQMDATMSVLKPLISGLKPREYKASSIILFTYLQKILCEENEEKLSNFLMKVLNINNISKSIFTSKSNINLIHLFNSELFSRLNNSFTEKNSLIVLNGESGIEIPLHSIVNILGICYKLEIEFPDSQNYTHDHSKDDINILFNSAFESIYLLIICLTVLLRVNNNLLRCTSMNVIKHENLEYQISQTIDEINRLFRTILAFENILLISPKNFHINYIVFRELDDSIDKELFKFIESLNSAILSGNTISFINSTCTLIIQLILSSYHPGISNSLQELFSAFSSYVSNLKSGVLKFHYNNAHFKIDTIKLKIGISNELVSYLENKEFNHLKMQEGNSECNSLIIGNTIDCGKLIELPKIWILNLVHSIIPFESREISTRNQEVNSSVENTFLDAEKINNIFNIIIRKNDNNCLCDTSKYLIKYNLYDIIKIFKKEYFNEFKIPSPKRNSANLSNIFGTIISLLLENTEETYFVKVLIKLCIVMSLSSYDSKENIYVLHLNDHSRNVKIGDHTIHFNNILALLINKSKIGNVSGSLLEFLDEDILCGSLISAFISIKFYNFEMENNKRFMLCNSSLNLMSSLIKRFAFEPFGNEEYLNNFKNYNERLKFRRIKNNFDHNNRDVGINISECYSMINLSRFPNKVALQYYSSILIQNSLNSCYSLKSIMKNTDLFESCITEALLNSNHYQFQGMTLLFLSEISISWFECSRDMAIAIIKTLYSPSYFIRSYSARLLTNIILRSLNSKNIMNSKAEIFESKIDDEIFRIISERITHTHYSKHSLIHLLNDLIEYSLFCELPIKYNLLHGTLLLGINLMKRPNVKLFLSIMASESENVDLYIQKSLNLLLENSSKEIFKNYLVRVSMYEFLNLLLDLEFTDKVKFEFKFKFLLYENNDFGGTQISPYEMKPRNFFHKVFDKSVIEFINIIQVLSFRAIKGGRYCELFELNNILIQKKTKINGETSIYTHPKVLSEFYSVIWESLQFVPEVSIELFVNIIIELINIHIRALYDSFTYLNSYEIQAEQMNHFYVITLENIRIIVEFASLLARDQIISEIILSNRNLELNIDLHIKLIGKVISKDNYNSPISKKTNNTYKNLKHSTSLHKNSEFIHNLLIVYVRFYFPLSNRTDANDYKCTSEIFNDYIDGLFSDKSQFSYLKLTEFNKYDLCSFKEIIFFNIQNELELFGINLTNFDIDKIKENFKYKNGTISAYFLFNKNRWYNLMLSFILLSSNEIVEIRLKCQQIFCKYSNTIKLFSCIISESPYITLDNDASRSIRCMINFVIKYNNDDSCIFSLFMMDSLSRIILNPNSKEVSTQLFPREVENIHNEYIFTLQILYNNIMKYLTFIKGESVSSERLTKIEPYISMWENDISNQVNFFNQLEKSMNGVPIELFTMDLFGNILKTEIDIYLFVILLMKWEIVVKLETTVGRENKINHMLNNIKSYRCKLDCILSEVHKNST</sequence>
<accession>A0AAV9XXP6</accession>
<reference evidence="1 2" key="1">
    <citation type="submission" date="2023-10" db="EMBL/GenBank/DDBJ databases">
        <title>Comparative genomics analysis reveals potential genetic determinants of host preference in Cryptosporidium xiaoi.</title>
        <authorList>
            <person name="Xiao L."/>
            <person name="Li J."/>
        </authorList>
    </citation>
    <scope>NUCLEOTIDE SEQUENCE [LARGE SCALE GENOMIC DNA]</scope>
    <source>
        <strain evidence="1 2">52996</strain>
    </source>
</reference>